<organism evidence="2">
    <name type="scientific">Tanacetum cinerariifolium</name>
    <name type="common">Dalmatian daisy</name>
    <name type="synonym">Chrysanthemum cinerariifolium</name>
    <dbReference type="NCBI Taxonomy" id="118510"/>
    <lineage>
        <taxon>Eukaryota</taxon>
        <taxon>Viridiplantae</taxon>
        <taxon>Streptophyta</taxon>
        <taxon>Embryophyta</taxon>
        <taxon>Tracheophyta</taxon>
        <taxon>Spermatophyta</taxon>
        <taxon>Magnoliopsida</taxon>
        <taxon>eudicotyledons</taxon>
        <taxon>Gunneridae</taxon>
        <taxon>Pentapetalae</taxon>
        <taxon>asterids</taxon>
        <taxon>campanulids</taxon>
        <taxon>Asterales</taxon>
        <taxon>Asteraceae</taxon>
        <taxon>Asteroideae</taxon>
        <taxon>Anthemideae</taxon>
        <taxon>Anthemidinae</taxon>
        <taxon>Tanacetum</taxon>
    </lineage>
</organism>
<feature type="non-terminal residue" evidence="2">
    <location>
        <position position="1"/>
    </location>
</feature>
<accession>A0A699VTU3</accession>
<dbReference type="AlphaFoldDB" id="A0A699VTU3"/>
<name>A0A699VTU3_TANCI</name>
<gene>
    <name evidence="2" type="ORF">Tci_909762</name>
</gene>
<reference evidence="2" key="1">
    <citation type="journal article" date="2019" name="Sci. Rep.">
        <title>Draft genome of Tanacetum cinerariifolium, the natural source of mosquito coil.</title>
        <authorList>
            <person name="Yamashiro T."/>
            <person name="Shiraishi A."/>
            <person name="Satake H."/>
            <person name="Nakayama K."/>
        </authorList>
    </citation>
    <scope>NUCLEOTIDE SEQUENCE</scope>
</reference>
<protein>
    <submittedName>
        <fullName evidence="2">Uncharacterized protein</fullName>
    </submittedName>
</protein>
<dbReference type="EMBL" id="BKCJ011490822">
    <property type="protein sequence ID" value="GFD37793.1"/>
    <property type="molecule type" value="Genomic_DNA"/>
</dbReference>
<proteinExistence type="predicted"/>
<feature type="region of interest" description="Disordered" evidence="1">
    <location>
        <begin position="1"/>
        <end position="21"/>
    </location>
</feature>
<evidence type="ECO:0000313" key="2">
    <source>
        <dbReference type="EMBL" id="GFD37793.1"/>
    </source>
</evidence>
<sequence>DDDDEEEEHPASPDSIPPPPALRRLSIVHCLGYEARKSLVVAAARPIEDHRADYGFIDSVEAEIRR</sequence>
<evidence type="ECO:0000256" key="1">
    <source>
        <dbReference type="SAM" id="MobiDB-lite"/>
    </source>
</evidence>
<comment type="caution">
    <text evidence="2">The sequence shown here is derived from an EMBL/GenBank/DDBJ whole genome shotgun (WGS) entry which is preliminary data.</text>
</comment>